<evidence type="ECO:0000256" key="2">
    <source>
        <dbReference type="ARBA" id="ARBA00023242"/>
    </source>
</evidence>
<evidence type="ECO:0000259" key="4">
    <source>
        <dbReference type="Pfam" id="PF07967"/>
    </source>
</evidence>
<comment type="caution">
    <text evidence="5">The sequence shown here is derived from an EMBL/GenBank/DDBJ whole genome shotgun (WGS) entry which is preliminary data.</text>
</comment>
<feature type="domain" description="C3HC-type" evidence="4">
    <location>
        <begin position="56"/>
        <end position="85"/>
    </location>
</feature>
<dbReference type="AlphaFoldDB" id="A0A835UDI4"/>
<comment type="subcellular location">
    <subcellularLocation>
        <location evidence="1">Nucleus</location>
    </subcellularLocation>
</comment>
<gene>
    <name evidence="5" type="ORF">HPP92_024703</name>
</gene>
<name>A0A835UDI4_VANPL</name>
<dbReference type="GO" id="GO:0005634">
    <property type="term" value="C:nucleus"/>
    <property type="evidence" value="ECO:0007669"/>
    <property type="project" value="UniProtKB-SubCell"/>
</dbReference>
<sequence>MTEESENRLKRVMDKLYSTPSPKLSALRRLGDKKSFSTNETASSKRSLGTAPPCRPWDRGDLMRRLATFKAMTWFGKPKVISPLRKLHQF</sequence>
<feature type="compositionally biased region" description="Polar residues" evidence="3">
    <location>
        <begin position="36"/>
        <end position="47"/>
    </location>
</feature>
<accession>A0A835UDI4</accession>
<proteinExistence type="predicted"/>
<feature type="region of interest" description="Disordered" evidence="3">
    <location>
        <begin position="28"/>
        <end position="56"/>
    </location>
</feature>
<dbReference type="PANTHER" id="PTHR15835:SF6">
    <property type="entry name" value="ZINC FINGER C3HC-TYPE PROTEIN 1"/>
    <property type="match status" value="1"/>
</dbReference>
<dbReference type="PANTHER" id="PTHR15835">
    <property type="entry name" value="NUCLEAR-INTERACTING PARTNER OF ALK"/>
    <property type="match status" value="1"/>
</dbReference>
<dbReference type="InterPro" id="IPR012935">
    <property type="entry name" value="NuBaID_N"/>
</dbReference>
<evidence type="ECO:0000313" key="6">
    <source>
        <dbReference type="Proteomes" id="UP000636800"/>
    </source>
</evidence>
<dbReference type="OrthoDB" id="8904098at2759"/>
<reference evidence="5 6" key="1">
    <citation type="journal article" date="2020" name="Nat. Food">
        <title>A phased Vanilla planifolia genome enables genetic improvement of flavour and production.</title>
        <authorList>
            <person name="Hasing T."/>
            <person name="Tang H."/>
            <person name="Brym M."/>
            <person name="Khazi F."/>
            <person name="Huang T."/>
            <person name="Chambers A.H."/>
        </authorList>
    </citation>
    <scope>NUCLEOTIDE SEQUENCE [LARGE SCALE GENOMIC DNA]</scope>
    <source>
        <tissue evidence="5">Leaf</tissue>
    </source>
</reference>
<protein>
    <recommendedName>
        <fullName evidence="4">C3HC-type domain-containing protein</fullName>
    </recommendedName>
</protein>
<dbReference type="Proteomes" id="UP000636800">
    <property type="component" value="Chromosome 13"/>
</dbReference>
<organism evidence="5 6">
    <name type="scientific">Vanilla planifolia</name>
    <name type="common">Vanilla</name>
    <dbReference type="NCBI Taxonomy" id="51239"/>
    <lineage>
        <taxon>Eukaryota</taxon>
        <taxon>Viridiplantae</taxon>
        <taxon>Streptophyta</taxon>
        <taxon>Embryophyta</taxon>
        <taxon>Tracheophyta</taxon>
        <taxon>Spermatophyta</taxon>
        <taxon>Magnoliopsida</taxon>
        <taxon>Liliopsida</taxon>
        <taxon>Asparagales</taxon>
        <taxon>Orchidaceae</taxon>
        <taxon>Vanilloideae</taxon>
        <taxon>Vanilleae</taxon>
        <taxon>Vanilla</taxon>
    </lineage>
</organism>
<evidence type="ECO:0000256" key="1">
    <source>
        <dbReference type="ARBA" id="ARBA00004123"/>
    </source>
</evidence>
<dbReference type="GO" id="GO:0008270">
    <property type="term" value="F:zinc ion binding"/>
    <property type="evidence" value="ECO:0007669"/>
    <property type="project" value="InterPro"/>
</dbReference>
<dbReference type="EMBL" id="JADCNL010000013">
    <property type="protein sequence ID" value="KAG0455411.1"/>
    <property type="molecule type" value="Genomic_DNA"/>
</dbReference>
<dbReference type="Pfam" id="PF07967">
    <property type="entry name" value="zf-C3HC"/>
    <property type="match status" value="1"/>
</dbReference>
<evidence type="ECO:0000256" key="3">
    <source>
        <dbReference type="SAM" id="MobiDB-lite"/>
    </source>
</evidence>
<keyword evidence="2" id="KW-0539">Nucleus</keyword>
<evidence type="ECO:0000313" key="5">
    <source>
        <dbReference type="EMBL" id="KAG0455411.1"/>
    </source>
</evidence>
<keyword evidence="6" id="KW-1185">Reference proteome</keyword>